<sequence>MATTKREKLFTEFPPVSTEQWEEVIKADLKGADYERKLVWKTPEGFNVRPYYRAENLAGLKFLGSEAG</sequence>
<dbReference type="InterPro" id="IPR016176">
    <property type="entry name" value="Cbl-dep_enz_cat"/>
</dbReference>
<accession>K1S1N5</accession>
<protein>
    <submittedName>
        <fullName evidence="1">Methylmalonyl-CoA mutase small subunit</fullName>
    </submittedName>
</protein>
<dbReference type="AlphaFoldDB" id="K1S1N5"/>
<proteinExistence type="predicted"/>
<comment type="caution">
    <text evidence="1">The sequence shown here is derived from an EMBL/GenBank/DDBJ whole genome shotgun (WGS) entry which is preliminary data.</text>
</comment>
<dbReference type="GO" id="GO:0031419">
    <property type="term" value="F:cobalamin binding"/>
    <property type="evidence" value="ECO:0007669"/>
    <property type="project" value="InterPro"/>
</dbReference>
<gene>
    <name evidence="1" type="ORF">LEA_19296</name>
</gene>
<dbReference type="SUPFAM" id="SSF51703">
    <property type="entry name" value="Cobalamin (vitamin B12)-dependent enzymes"/>
    <property type="match status" value="1"/>
</dbReference>
<dbReference type="GO" id="GO:0003824">
    <property type="term" value="F:catalytic activity"/>
    <property type="evidence" value="ECO:0007669"/>
    <property type="project" value="InterPro"/>
</dbReference>
<reference evidence="1" key="1">
    <citation type="journal article" date="2013" name="Environ. Microbiol.">
        <title>Microbiota from the distal guts of lean and obese adolescents exhibit partial functional redundancy besides clear differences in community structure.</title>
        <authorList>
            <person name="Ferrer M."/>
            <person name="Ruiz A."/>
            <person name="Lanza F."/>
            <person name="Haange S.B."/>
            <person name="Oberbach A."/>
            <person name="Till H."/>
            <person name="Bargiela R."/>
            <person name="Campoy C."/>
            <person name="Segura M.T."/>
            <person name="Richter M."/>
            <person name="von Bergen M."/>
            <person name="Seifert J."/>
            <person name="Suarez A."/>
        </authorList>
    </citation>
    <scope>NUCLEOTIDE SEQUENCE</scope>
</reference>
<feature type="non-terminal residue" evidence="1">
    <location>
        <position position="68"/>
    </location>
</feature>
<dbReference type="EMBL" id="AJWY01013261">
    <property type="protein sequence ID" value="EKC47610.1"/>
    <property type="molecule type" value="Genomic_DNA"/>
</dbReference>
<evidence type="ECO:0000313" key="1">
    <source>
        <dbReference type="EMBL" id="EKC47610.1"/>
    </source>
</evidence>
<dbReference type="Gene3D" id="3.20.20.240">
    <property type="entry name" value="Methylmalonyl-CoA mutase"/>
    <property type="match status" value="1"/>
</dbReference>
<organism evidence="1">
    <name type="scientific">human gut metagenome</name>
    <dbReference type="NCBI Taxonomy" id="408170"/>
    <lineage>
        <taxon>unclassified sequences</taxon>
        <taxon>metagenomes</taxon>
        <taxon>organismal metagenomes</taxon>
    </lineage>
</organism>
<name>K1S1N5_9ZZZZ</name>